<dbReference type="EMBL" id="JAKWBI020000467">
    <property type="protein sequence ID" value="KAJ2894687.1"/>
    <property type="molecule type" value="Genomic_DNA"/>
</dbReference>
<evidence type="ECO:0000313" key="3">
    <source>
        <dbReference type="Proteomes" id="UP001201980"/>
    </source>
</evidence>
<feature type="region of interest" description="Disordered" evidence="1">
    <location>
        <begin position="1"/>
        <end position="92"/>
    </location>
</feature>
<comment type="caution">
    <text evidence="2">The sequence shown here is derived from an EMBL/GenBank/DDBJ whole genome shotgun (WGS) entry which is preliminary data.</text>
</comment>
<name>A0AAD5RI64_9PEZI</name>
<feature type="compositionally biased region" description="Low complexity" evidence="1">
    <location>
        <begin position="48"/>
        <end position="71"/>
    </location>
</feature>
<accession>A0AAD5RI64</accession>
<evidence type="ECO:0000313" key="2">
    <source>
        <dbReference type="EMBL" id="KAJ2894687.1"/>
    </source>
</evidence>
<dbReference type="AlphaFoldDB" id="A0AAD5RI64"/>
<protein>
    <submittedName>
        <fullName evidence="2">Uncharacterized protein</fullName>
    </submittedName>
</protein>
<reference evidence="2" key="1">
    <citation type="submission" date="2022-07" db="EMBL/GenBank/DDBJ databases">
        <title>Draft genome sequence of Zalerion maritima ATCC 34329, a (micro)plastics degrading marine fungus.</title>
        <authorList>
            <person name="Paco A."/>
            <person name="Goncalves M.F.M."/>
            <person name="Rocha-Santos T.A.P."/>
            <person name="Alves A."/>
        </authorList>
    </citation>
    <scope>NUCLEOTIDE SEQUENCE</scope>
    <source>
        <strain evidence="2">ATCC 34329</strain>
    </source>
</reference>
<proteinExistence type="predicted"/>
<sequence>MPWPHRIQLSGLKTIFRRESKDASSSISPSNPASPGPATAPVPPTDIAPAPALATSPTASTLKSPSTFSSSDQGIPPPTRIGSNESVPPQGWAKRRINMAYTDPSVLKEQLDGMAEVKTINDAIEQHYIEQYGDD</sequence>
<feature type="compositionally biased region" description="Pro residues" evidence="1">
    <location>
        <begin position="32"/>
        <end position="46"/>
    </location>
</feature>
<gene>
    <name evidence="2" type="ORF">MKZ38_007305</name>
</gene>
<dbReference type="Proteomes" id="UP001201980">
    <property type="component" value="Unassembled WGS sequence"/>
</dbReference>
<evidence type="ECO:0000256" key="1">
    <source>
        <dbReference type="SAM" id="MobiDB-lite"/>
    </source>
</evidence>
<keyword evidence="3" id="KW-1185">Reference proteome</keyword>
<organism evidence="2 3">
    <name type="scientific">Zalerion maritima</name>
    <dbReference type="NCBI Taxonomy" id="339359"/>
    <lineage>
        <taxon>Eukaryota</taxon>
        <taxon>Fungi</taxon>
        <taxon>Dikarya</taxon>
        <taxon>Ascomycota</taxon>
        <taxon>Pezizomycotina</taxon>
        <taxon>Sordariomycetes</taxon>
        <taxon>Lulworthiomycetidae</taxon>
        <taxon>Lulworthiales</taxon>
        <taxon>Lulworthiaceae</taxon>
        <taxon>Zalerion</taxon>
    </lineage>
</organism>